<dbReference type="RefSeq" id="WP_219927283.1">
    <property type="nucleotide sequence ID" value="NZ_PVNH01000015.1"/>
</dbReference>
<dbReference type="SUPFAM" id="SSF55729">
    <property type="entry name" value="Acyl-CoA N-acyltransferases (Nat)"/>
    <property type="match status" value="1"/>
</dbReference>
<dbReference type="PROSITE" id="PS51186">
    <property type="entry name" value="GNAT"/>
    <property type="match status" value="1"/>
</dbReference>
<comment type="caution">
    <text evidence="2">The sequence shown here is derived from an EMBL/GenBank/DDBJ whole genome shotgun (WGS) entry which is preliminary data.</text>
</comment>
<gene>
    <name evidence="2" type="ORF">B0I33_11525</name>
</gene>
<evidence type="ECO:0000259" key="1">
    <source>
        <dbReference type="PROSITE" id="PS51186"/>
    </source>
</evidence>
<dbReference type="InterPro" id="IPR000182">
    <property type="entry name" value="GNAT_dom"/>
</dbReference>
<sequence length="193" mass="21677">MTIAPRVPRLTSARFVLREWTYADVPTVREAGRDPYIPLITTVPGNGDDEECRAFVERQWRRAAEGSGYSFAAAEWGPGRAIGHVSVSLRDADQGRASLGYWLLAGGRGRGAAAELLRTVADWTLTELGLPRLELHIEPWNRASIRTGERAGFVREGLLRRWREIGGERRDLYLYSRLDTDPFPPAHPEGQPR</sequence>
<name>A0A2T0LKI8_9PSEU</name>
<keyword evidence="2" id="KW-0808">Transferase</keyword>
<evidence type="ECO:0000313" key="3">
    <source>
        <dbReference type="Proteomes" id="UP000238362"/>
    </source>
</evidence>
<keyword evidence="3" id="KW-1185">Reference proteome</keyword>
<proteinExistence type="predicted"/>
<dbReference type="GO" id="GO:0005737">
    <property type="term" value="C:cytoplasm"/>
    <property type="evidence" value="ECO:0007669"/>
    <property type="project" value="TreeGrafter"/>
</dbReference>
<accession>A0A2T0LKI8</accession>
<reference evidence="2 3" key="1">
    <citation type="submission" date="2018-03" db="EMBL/GenBank/DDBJ databases">
        <title>Genomic Encyclopedia of Type Strains, Phase III (KMG-III): the genomes of soil and plant-associated and newly described type strains.</title>
        <authorList>
            <person name="Whitman W."/>
        </authorList>
    </citation>
    <scope>NUCLEOTIDE SEQUENCE [LARGE SCALE GENOMIC DNA]</scope>
    <source>
        <strain evidence="2 3">CGMCC 4.7125</strain>
    </source>
</reference>
<organism evidence="2 3">
    <name type="scientific">Prauserella shujinwangii</name>
    <dbReference type="NCBI Taxonomy" id="1453103"/>
    <lineage>
        <taxon>Bacteria</taxon>
        <taxon>Bacillati</taxon>
        <taxon>Actinomycetota</taxon>
        <taxon>Actinomycetes</taxon>
        <taxon>Pseudonocardiales</taxon>
        <taxon>Pseudonocardiaceae</taxon>
        <taxon>Prauserella</taxon>
    </lineage>
</organism>
<dbReference type="PANTHER" id="PTHR43441">
    <property type="entry name" value="RIBOSOMAL-PROTEIN-SERINE ACETYLTRANSFERASE"/>
    <property type="match status" value="1"/>
</dbReference>
<dbReference type="InterPro" id="IPR016181">
    <property type="entry name" value="Acyl_CoA_acyltransferase"/>
</dbReference>
<dbReference type="Proteomes" id="UP000238362">
    <property type="component" value="Unassembled WGS sequence"/>
</dbReference>
<protein>
    <submittedName>
        <fullName evidence="2">RimJ/RimL family protein N-acetyltransferase</fullName>
    </submittedName>
</protein>
<dbReference type="EMBL" id="PVNH01000015">
    <property type="protein sequence ID" value="PRX43407.1"/>
    <property type="molecule type" value="Genomic_DNA"/>
</dbReference>
<dbReference type="Gene3D" id="3.40.630.30">
    <property type="match status" value="1"/>
</dbReference>
<feature type="domain" description="N-acetyltransferase" evidence="1">
    <location>
        <begin position="15"/>
        <end position="179"/>
    </location>
</feature>
<dbReference type="GO" id="GO:0008999">
    <property type="term" value="F:protein-N-terminal-alanine acetyltransferase activity"/>
    <property type="evidence" value="ECO:0007669"/>
    <property type="project" value="TreeGrafter"/>
</dbReference>
<dbReference type="PANTHER" id="PTHR43441:SF10">
    <property type="entry name" value="ACETYLTRANSFERASE"/>
    <property type="match status" value="1"/>
</dbReference>
<dbReference type="GO" id="GO:1990189">
    <property type="term" value="F:protein N-terminal-serine acetyltransferase activity"/>
    <property type="evidence" value="ECO:0007669"/>
    <property type="project" value="TreeGrafter"/>
</dbReference>
<dbReference type="Pfam" id="PF13302">
    <property type="entry name" value="Acetyltransf_3"/>
    <property type="match status" value="1"/>
</dbReference>
<dbReference type="InterPro" id="IPR051908">
    <property type="entry name" value="Ribosomal_N-acetyltransferase"/>
</dbReference>
<evidence type="ECO:0000313" key="2">
    <source>
        <dbReference type="EMBL" id="PRX43407.1"/>
    </source>
</evidence>
<dbReference type="AlphaFoldDB" id="A0A2T0LKI8"/>